<keyword evidence="1" id="KW-1133">Transmembrane helix</keyword>
<keyword evidence="1" id="KW-0472">Membrane</keyword>
<protein>
    <recommendedName>
        <fullName evidence="2">DUF5672 domain-containing protein</fullName>
    </recommendedName>
</protein>
<dbReference type="Proteomes" id="UP001303160">
    <property type="component" value="Unassembled WGS sequence"/>
</dbReference>
<evidence type="ECO:0000313" key="4">
    <source>
        <dbReference type="Proteomes" id="UP001303160"/>
    </source>
</evidence>
<reference evidence="3" key="1">
    <citation type="journal article" date="2023" name="Mol. Phylogenet. Evol.">
        <title>Genome-scale phylogeny and comparative genomics of the fungal order Sordariales.</title>
        <authorList>
            <person name="Hensen N."/>
            <person name="Bonometti L."/>
            <person name="Westerberg I."/>
            <person name="Brannstrom I.O."/>
            <person name="Guillou S."/>
            <person name="Cros-Aarteil S."/>
            <person name="Calhoun S."/>
            <person name="Haridas S."/>
            <person name="Kuo A."/>
            <person name="Mondo S."/>
            <person name="Pangilinan J."/>
            <person name="Riley R."/>
            <person name="LaButti K."/>
            <person name="Andreopoulos B."/>
            <person name="Lipzen A."/>
            <person name="Chen C."/>
            <person name="Yan M."/>
            <person name="Daum C."/>
            <person name="Ng V."/>
            <person name="Clum A."/>
            <person name="Steindorff A."/>
            <person name="Ohm R.A."/>
            <person name="Martin F."/>
            <person name="Silar P."/>
            <person name="Natvig D.O."/>
            <person name="Lalanne C."/>
            <person name="Gautier V."/>
            <person name="Ament-Velasquez S.L."/>
            <person name="Kruys A."/>
            <person name="Hutchinson M.I."/>
            <person name="Powell A.J."/>
            <person name="Barry K."/>
            <person name="Miller A.N."/>
            <person name="Grigoriev I.V."/>
            <person name="Debuchy R."/>
            <person name="Gladieux P."/>
            <person name="Hiltunen Thoren M."/>
            <person name="Johannesson H."/>
        </authorList>
    </citation>
    <scope>NUCLEOTIDE SEQUENCE</scope>
    <source>
        <strain evidence="3">CBS 315.58</strain>
    </source>
</reference>
<dbReference type="EMBL" id="MU863919">
    <property type="protein sequence ID" value="KAK4200483.1"/>
    <property type="molecule type" value="Genomic_DNA"/>
</dbReference>
<evidence type="ECO:0000256" key="1">
    <source>
        <dbReference type="SAM" id="Phobius"/>
    </source>
</evidence>
<comment type="caution">
    <text evidence="3">The sequence shown here is derived from an EMBL/GenBank/DDBJ whole genome shotgun (WGS) entry which is preliminary data.</text>
</comment>
<dbReference type="AlphaFoldDB" id="A0AAN7AV34"/>
<feature type="domain" description="DUF5672" evidence="2">
    <location>
        <begin position="138"/>
        <end position="270"/>
    </location>
</feature>
<name>A0AAN7AV34_9PEZI</name>
<keyword evidence="1" id="KW-0812">Transmembrane</keyword>
<reference evidence="3" key="2">
    <citation type="submission" date="2023-05" db="EMBL/GenBank/DDBJ databases">
        <authorList>
            <consortium name="Lawrence Berkeley National Laboratory"/>
            <person name="Steindorff A."/>
            <person name="Hensen N."/>
            <person name="Bonometti L."/>
            <person name="Westerberg I."/>
            <person name="Brannstrom I.O."/>
            <person name="Guillou S."/>
            <person name="Cros-Aarteil S."/>
            <person name="Calhoun S."/>
            <person name="Haridas S."/>
            <person name="Kuo A."/>
            <person name="Mondo S."/>
            <person name="Pangilinan J."/>
            <person name="Riley R."/>
            <person name="Labutti K."/>
            <person name="Andreopoulos B."/>
            <person name="Lipzen A."/>
            <person name="Chen C."/>
            <person name="Yanf M."/>
            <person name="Daum C."/>
            <person name="Ng V."/>
            <person name="Clum A."/>
            <person name="Ohm R."/>
            <person name="Martin F."/>
            <person name="Silar P."/>
            <person name="Natvig D."/>
            <person name="Lalanne C."/>
            <person name="Gautier V."/>
            <person name="Ament-Velasquez S.L."/>
            <person name="Kruys A."/>
            <person name="Hutchinson M.I."/>
            <person name="Powell A.J."/>
            <person name="Barry K."/>
            <person name="Miller A.N."/>
            <person name="Grigoriev I.V."/>
            <person name="Debuchy R."/>
            <person name="Gladieux P."/>
            <person name="Thoren M.H."/>
            <person name="Johannesson H."/>
        </authorList>
    </citation>
    <scope>NUCLEOTIDE SEQUENCE</scope>
    <source>
        <strain evidence="3">CBS 315.58</strain>
    </source>
</reference>
<sequence length="330" mass="37554">MATSPIAGASPGPFAITRTRIFLLVSLALTWWFASLFPHYKPAIQAQFRARLNEAIMKLPSIKVDWDTSVDLHDAYNASKVAIIIEPRPLPHLVPHILYMMNVVPPEWRFVFVGSKESVTGMEQAAAVRHWQMTGKLDLMVLPEPWEIDSKEKVFRTLTDIRFYDEFLPGVEWLLKYEADSILCANSEASLNDWLSWDFVGAPRRADDHFAGNGGLSLRRVSTIRRVLGFQARLNDSDPEDEWFGKRVYVLPGAKVASGVEEALAVEDVYREGVMGFHVRDGGNNLADGVWRPKEQRKRIFQYCPELTMIMDMKLERERCPEDRGNGLMG</sequence>
<dbReference type="Pfam" id="PF18922">
    <property type="entry name" value="DUF5672"/>
    <property type="match status" value="1"/>
</dbReference>
<proteinExistence type="predicted"/>
<accession>A0AAN7AV34</accession>
<feature type="transmembrane region" description="Helical" evidence="1">
    <location>
        <begin position="21"/>
        <end position="40"/>
    </location>
</feature>
<gene>
    <name evidence="3" type="ORF">QBC40DRAFT_280038</name>
</gene>
<keyword evidence="4" id="KW-1185">Reference proteome</keyword>
<evidence type="ECO:0000259" key="2">
    <source>
        <dbReference type="Pfam" id="PF18922"/>
    </source>
</evidence>
<organism evidence="3 4">
    <name type="scientific">Triangularia verruculosa</name>
    <dbReference type="NCBI Taxonomy" id="2587418"/>
    <lineage>
        <taxon>Eukaryota</taxon>
        <taxon>Fungi</taxon>
        <taxon>Dikarya</taxon>
        <taxon>Ascomycota</taxon>
        <taxon>Pezizomycotina</taxon>
        <taxon>Sordariomycetes</taxon>
        <taxon>Sordariomycetidae</taxon>
        <taxon>Sordariales</taxon>
        <taxon>Podosporaceae</taxon>
        <taxon>Triangularia</taxon>
    </lineage>
</organism>
<dbReference type="InterPro" id="IPR043729">
    <property type="entry name" value="DUF5672"/>
</dbReference>
<evidence type="ECO:0000313" key="3">
    <source>
        <dbReference type="EMBL" id="KAK4200483.1"/>
    </source>
</evidence>